<dbReference type="RefSeq" id="WP_379896147.1">
    <property type="nucleotide sequence ID" value="NZ_CBCSCT010000010.1"/>
</dbReference>
<evidence type="ECO:0000313" key="3">
    <source>
        <dbReference type="EMBL" id="MFC5988671.1"/>
    </source>
</evidence>
<evidence type="ECO:0000313" key="4">
    <source>
        <dbReference type="Proteomes" id="UP001596250"/>
    </source>
</evidence>
<keyword evidence="4" id="KW-1185">Reference proteome</keyword>
<dbReference type="InterPro" id="IPR002762">
    <property type="entry name" value="CbiX-like"/>
</dbReference>
<dbReference type="SUPFAM" id="SSF53800">
    <property type="entry name" value="Chelatase"/>
    <property type="match status" value="1"/>
</dbReference>
<evidence type="ECO:0000256" key="2">
    <source>
        <dbReference type="ARBA" id="ARBA00023239"/>
    </source>
</evidence>
<dbReference type="PANTHER" id="PTHR33542:SF3">
    <property type="entry name" value="SIROHYDROCHLORIN FERROCHELATASE, CHLOROPLASTIC"/>
    <property type="match status" value="1"/>
</dbReference>
<evidence type="ECO:0000256" key="1">
    <source>
        <dbReference type="ARBA" id="ARBA00022723"/>
    </source>
</evidence>
<sequence>MMEQYGVLVISHGSRDEEWVRLVTDAVEQMELSRSLPVECSFLELVEGRLIQDGIDRLEAAGVTHIIVVPLFVSSGSTHIDEISWALGVKDTPILETDLERFRIQGKVTFCSPLDDDPIAADILYEKIKPLSERPEREIVMLVGHGSNEDGFHQAWLRGMESLAAQVKRLGGFAESDVSMLLPDQLGQKVREWNTRQPDYQVIVAPLFLSEGYFTNRVVPQRLDGCVYRYNGKAMLPHPNIVNWLEKQVHKALGEKTG</sequence>
<reference evidence="4" key="1">
    <citation type="journal article" date="2019" name="Int. J. Syst. Evol. Microbiol.">
        <title>The Global Catalogue of Microorganisms (GCM) 10K type strain sequencing project: providing services to taxonomists for standard genome sequencing and annotation.</title>
        <authorList>
            <consortium name="The Broad Institute Genomics Platform"/>
            <consortium name="The Broad Institute Genome Sequencing Center for Infectious Disease"/>
            <person name="Wu L."/>
            <person name="Ma J."/>
        </authorList>
    </citation>
    <scope>NUCLEOTIDE SEQUENCE [LARGE SCALE GENOMIC DNA]</scope>
    <source>
        <strain evidence="4">CCM 8749</strain>
    </source>
</reference>
<dbReference type="EMBL" id="JBHSQV010000183">
    <property type="protein sequence ID" value="MFC5988671.1"/>
    <property type="molecule type" value="Genomic_DNA"/>
</dbReference>
<organism evidence="3 4">
    <name type="scientific">Marinicrinis lubricantis</name>
    <dbReference type="NCBI Taxonomy" id="2086470"/>
    <lineage>
        <taxon>Bacteria</taxon>
        <taxon>Bacillati</taxon>
        <taxon>Bacillota</taxon>
        <taxon>Bacilli</taxon>
        <taxon>Bacillales</taxon>
        <taxon>Paenibacillaceae</taxon>
    </lineage>
</organism>
<proteinExistence type="predicted"/>
<name>A0ABW1IUC7_9BACL</name>
<keyword evidence="1" id="KW-0479">Metal-binding</keyword>
<dbReference type="InterPro" id="IPR050963">
    <property type="entry name" value="Sirohydro_Cobaltochel/CbiX"/>
</dbReference>
<comment type="caution">
    <text evidence="3">The sequence shown here is derived from an EMBL/GenBank/DDBJ whole genome shotgun (WGS) entry which is preliminary data.</text>
</comment>
<dbReference type="Gene3D" id="3.40.50.1400">
    <property type="match status" value="2"/>
</dbReference>
<dbReference type="Proteomes" id="UP001596250">
    <property type="component" value="Unassembled WGS sequence"/>
</dbReference>
<protein>
    <submittedName>
        <fullName evidence="3">Sirohydrochlorin chelatase</fullName>
    </submittedName>
</protein>
<gene>
    <name evidence="3" type="ORF">ACFPXP_19885</name>
</gene>
<dbReference type="CDD" id="cd03416">
    <property type="entry name" value="CbiX_SirB_N"/>
    <property type="match status" value="1"/>
</dbReference>
<dbReference type="Pfam" id="PF01903">
    <property type="entry name" value="CbiX"/>
    <property type="match status" value="1"/>
</dbReference>
<accession>A0ABW1IUC7</accession>
<dbReference type="PANTHER" id="PTHR33542">
    <property type="entry name" value="SIROHYDROCHLORIN FERROCHELATASE, CHLOROPLASTIC"/>
    <property type="match status" value="1"/>
</dbReference>
<keyword evidence="2" id="KW-0456">Lyase</keyword>